<evidence type="ECO:0000256" key="3">
    <source>
        <dbReference type="ARBA" id="ARBA00022825"/>
    </source>
</evidence>
<dbReference type="InterPro" id="IPR026444">
    <property type="entry name" value="Secre_tail"/>
</dbReference>
<proteinExistence type="inferred from homology"/>
<dbReference type="Pfam" id="PF19081">
    <property type="entry name" value="Ig_7"/>
    <property type="match status" value="3"/>
</dbReference>
<feature type="chain" id="PRO_5046154860" evidence="5">
    <location>
        <begin position="23"/>
        <end position="1973"/>
    </location>
</feature>
<feature type="domain" description="Ig-like" evidence="8">
    <location>
        <begin position="1265"/>
        <end position="1329"/>
    </location>
</feature>
<accession>A0ABS7CQM0</accession>
<feature type="active site" description="Charge relay system" evidence="4">
    <location>
        <position position="169"/>
    </location>
</feature>
<keyword evidence="2 4" id="KW-0378">Hydrolase</keyword>
<dbReference type="InterPro" id="IPR045474">
    <property type="entry name" value="GEVED"/>
</dbReference>
<dbReference type="Gene3D" id="3.40.50.200">
    <property type="entry name" value="Peptidase S8/S53 domain"/>
    <property type="match status" value="1"/>
</dbReference>
<keyword evidence="11" id="KW-1185">Reference proteome</keyword>
<dbReference type="EMBL" id="JAHYXK010000002">
    <property type="protein sequence ID" value="MBW7466147.1"/>
    <property type="molecule type" value="Genomic_DNA"/>
</dbReference>
<dbReference type="InterPro" id="IPR034058">
    <property type="entry name" value="TagA/B/C/D_pept_dom"/>
</dbReference>
<feature type="domain" description="Secretion system C-terminal sorting" evidence="7">
    <location>
        <begin position="1895"/>
        <end position="1971"/>
    </location>
</feature>
<dbReference type="InterPro" id="IPR000209">
    <property type="entry name" value="Peptidase_S8/S53_dom"/>
</dbReference>
<dbReference type="PROSITE" id="PS00138">
    <property type="entry name" value="SUBTILASE_SER"/>
    <property type="match status" value="1"/>
</dbReference>
<evidence type="ECO:0000313" key="11">
    <source>
        <dbReference type="Proteomes" id="UP000813018"/>
    </source>
</evidence>
<dbReference type="InterPro" id="IPR023828">
    <property type="entry name" value="Peptidase_S8_Ser-AS"/>
</dbReference>
<feature type="active site" description="Charge relay system" evidence="4">
    <location>
        <position position="142"/>
    </location>
</feature>
<sequence>MKKRFLTLSATILWMAATSVYAQTPNMSSNRAKAEREISKVTNTAQLKKLSNESRMAYTANKQRALDLAKQKNWAIRQVNKDGQVMSLEGVDALGFPIYYVTENNTRAAASVKTDQLWAGGSTGLNLSGSNPALSGKLGVWDGGLIRGTHQELTGRTVNRDNSTAISDHATHVAGTMMAKGVNPLAKGMSFGAPNIQGWDFSNDVAEMMDAAAGLLVSNHSYGTITGWYYNTSRAGTTSNPFWELRANPNVSATEDYNFGYYNTTAQDFDKIAYNAPFYLIVKSAGNNRNQTGPALGQPYWKLNASSAWVLEPQRQAGISSNNSYDIISTYGTAKNILTVGAVEPIPNGWQRKEDVRISTFSSYGPTDDGRIKPDVVGNGVAVMSPVGTANDAYSSYNGTSMAAPNVSGSLNLLQEHYYNKYGMFMRAATLKGLAIHTADEAGNTGPDYIYGWGLLNTERAANAITNADGNYVLQERNLDQGQTYTFTVTASGKGPLVVTISWTDVEGVVLPIAASTLNNRSPRLINDLDIRVGKGLATYLPWILDPNNPANPAGFGDNIRDNVEQVYIANAVPGETYTITVSHKGTLSRGPQAYSLLVSGAGGAEYCASGAISDTDSKISAFSFGGINNTTTACATYSNFTNLIATAQVGQTLPLSLTLGTCDADYDKIAKVYIDWNGNGSFDDAGELVATTPVMSSSGIFNTNVTVPQSVAVNTQTRLRVVLVETNNANAVGSCGSYAKGETQDYLLQFTNPTKDIGVASLLFPTQNLCANPAQPVSVLIRNYASEAQSNLPVNVTVTSEGATVASFNTVYTGTLAAYSEARIILPGTFAVEAGKTYTVTSQVTLADDQYQSNNQRTDILQASAILTAPVATATTCGTSPVALKGSGEGTIYWYDAETGGNLMAVGNNVLTTTPPAGNTYYAAFNDFSGKVGPATKGAFTGGGYGQYSPSVLVTAHAPFVLESARLYIGSPGRITFSVETLAGAPISSTTLDVTNTRTAVGTEDDPADGGAVYPLNLTFPAAGNYRISVSFENGATIYRSNAGVSGYPFSIANVMSITSNTATGTPLNFYYYFFDMNIKAMGCPSSRVAVPVTQSPETVALITPASATTICTGSSVLLQANTGEGLSYTWYKNGTTIANANGATYEATTSGNYTVNVTSERGCPKLSEAVAVTVNPLPPASIAITQDVNLSMCLGEGFTQTLRAVTSTTHSSYTYQWYKNGSQLESATSATYAATSNGSYTVELSSSCGAPIASAPVVINNEAPQITAAPATTCQGSNATLTAQATSGKLFWFDAETGGKLLQVGNSYTTPNLTQSRNYYVAASNETKGKLGSTNHSSGGGASNFTGGRMYFNASVPFVLEKATLNVATAGTMTVVITDKDLSNTIISSVTINVTSGVKEYDLGLIIPAAGNNYGIQVSAFGGGATAYRNNSTNSAPYPYTLAGIASITGNNQSVPSSFYYFLYEWQVSASSCQTAARVEAPVTVSPTTVAGTLTTSAIEVCSGNNSGTVMLSGNTGNVVNWESSLDGTNWTTITSTATSIPFENLTATTSYRAVVQSGTCDPTTTQPVTITVTPATVAGTLTASTAEVCTGTNVGTLALAGHTGAIVQWEQSTDGTNWTIITQTAASLEFSNLTNSTRYRALVKNSVCSEAYTNVVTVKVNGLPIATITASGATTFCQGGSVTLSAPAGTDYTYLWSNGATTQAINVMEAGDYTVTVTGTGNCSVTSAATTVTVNELPTAAITADGPTTFCQGGSVTLAATEGTSYLWSNGATTRSITVTGSGSYTVTVTNAKGCSATSQATVVQANEIPTKPAIVHNGHLLASSAVSGNQWYLNGVAISGATSQTLTVTKSGNYSVIVISASQCVSVMSDEVTVNITALAKESEAVNGVQVYPNPNTGRFTIGFTVNKTEKVKLVLVNSIGKVLYENTQSRVAGTHEEQVSLHNLPTGVYILQIHTNGKVLNRKIVVKH</sequence>
<evidence type="ECO:0000259" key="8">
    <source>
        <dbReference type="Pfam" id="PF19081"/>
    </source>
</evidence>
<evidence type="ECO:0000256" key="1">
    <source>
        <dbReference type="ARBA" id="ARBA00022670"/>
    </source>
</evidence>
<keyword evidence="1 4" id="KW-0645">Protease</keyword>
<dbReference type="Gene3D" id="2.60.120.380">
    <property type="match status" value="1"/>
</dbReference>
<dbReference type="InterPro" id="IPR013783">
    <property type="entry name" value="Ig-like_fold"/>
</dbReference>
<reference evidence="10 11" key="1">
    <citation type="journal article" date="2016" name="Int. J. Syst. Evol. Microbiol.">
        <title>Pontibacter aydingkolensis sp. nov., isolated from soil of a salt lake.</title>
        <authorList>
            <person name="Osman G."/>
            <person name="Zhang T."/>
            <person name="Lou K."/>
            <person name="Gao Y."/>
            <person name="Chang W."/>
            <person name="Lin Q."/>
            <person name="Yang H.M."/>
            <person name="Huo X.D."/>
            <person name="Wang N."/>
        </authorList>
    </citation>
    <scope>NUCLEOTIDE SEQUENCE [LARGE SCALE GENOMIC DNA]</scope>
    <source>
        <strain evidence="10 11">KACC 19255</strain>
    </source>
</reference>
<evidence type="ECO:0000256" key="4">
    <source>
        <dbReference type="PROSITE-ProRule" id="PRU01240"/>
    </source>
</evidence>
<name>A0ABS7CQM0_9BACT</name>
<dbReference type="Proteomes" id="UP000813018">
    <property type="component" value="Unassembled WGS sequence"/>
</dbReference>
<protein>
    <submittedName>
        <fullName evidence="10">S8 family serine peptidase</fullName>
    </submittedName>
</protein>
<evidence type="ECO:0000256" key="5">
    <source>
        <dbReference type="SAM" id="SignalP"/>
    </source>
</evidence>
<dbReference type="Pfam" id="PF00082">
    <property type="entry name" value="Peptidase_S8"/>
    <property type="match status" value="1"/>
</dbReference>
<keyword evidence="3 4" id="KW-0720">Serine protease</keyword>
<dbReference type="PROSITE" id="PS51892">
    <property type="entry name" value="SUBTILASE"/>
    <property type="match status" value="1"/>
</dbReference>
<dbReference type="Gene3D" id="2.60.40.10">
    <property type="entry name" value="Immunoglobulins"/>
    <property type="match status" value="2"/>
</dbReference>
<evidence type="ECO:0000256" key="2">
    <source>
        <dbReference type="ARBA" id="ARBA00022801"/>
    </source>
</evidence>
<dbReference type="InterPro" id="IPR008979">
    <property type="entry name" value="Galactose-bd-like_sf"/>
</dbReference>
<feature type="domain" description="Ig-like" evidence="8">
    <location>
        <begin position="1107"/>
        <end position="1178"/>
    </location>
</feature>
<evidence type="ECO:0000259" key="6">
    <source>
        <dbReference type="Pfam" id="PF00082"/>
    </source>
</evidence>
<dbReference type="SUPFAM" id="SSF49785">
    <property type="entry name" value="Galactose-binding domain-like"/>
    <property type="match status" value="1"/>
</dbReference>
<dbReference type="InterPro" id="IPR044023">
    <property type="entry name" value="Ig_7"/>
</dbReference>
<organism evidence="10 11">
    <name type="scientific">Pontibacter aydingkolensis</name>
    <dbReference type="NCBI Taxonomy" id="1911536"/>
    <lineage>
        <taxon>Bacteria</taxon>
        <taxon>Pseudomonadati</taxon>
        <taxon>Bacteroidota</taxon>
        <taxon>Cytophagia</taxon>
        <taxon>Cytophagales</taxon>
        <taxon>Hymenobacteraceae</taxon>
        <taxon>Pontibacter</taxon>
    </lineage>
</organism>
<feature type="signal peptide" evidence="5">
    <location>
        <begin position="1"/>
        <end position="22"/>
    </location>
</feature>
<evidence type="ECO:0000259" key="7">
    <source>
        <dbReference type="Pfam" id="PF18962"/>
    </source>
</evidence>
<dbReference type="SUPFAM" id="SSF52743">
    <property type="entry name" value="Subtilisin-like"/>
    <property type="match status" value="1"/>
</dbReference>
<dbReference type="Pfam" id="PF20009">
    <property type="entry name" value="GEVED"/>
    <property type="match status" value="1"/>
</dbReference>
<dbReference type="Pfam" id="PF18962">
    <property type="entry name" value="Por_Secre_tail"/>
    <property type="match status" value="1"/>
</dbReference>
<dbReference type="RefSeq" id="WP_219876029.1">
    <property type="nucleotide sequence ID" value="NZ_JAHYXK010000002.1"/>
</dbReference>
<gene>
    <name evidence="10" type="ORF">K0O23_03635</name>
</gene>
<feature type="active site" description="Charge relay system" evidence="4">
    <location>
        <position position="401"/>
    </location>
</feature>
<feature type="domain" description="Peptidase S8/S53" evidence="6">
    <location>
        <begin position="151"/>
        <end position="454"/>
    </location>
</feature>
<keyword evidence="5" id="KW-0732">Signal</keyword>
<evidence type="ECO:0000259" key="9">
    <source>
        <dbReference type="Pfam" id="PF20009"/>
    </source>
</evidence>
<dbReference type="Gene3D" id="2.60.40.740">
    <property type="match status" value="1"/>
</dbReference>
<comment type="similarity">
    <text evidence="4">Belongs to the peptidase S8 family.</text>
</comment>
<dbReference type="InterPro" id="IPR036852">
    <property type="entry name" value="Peptidase_S8/S53_dom_sf"/>
</dbReference>
<evidence type="ECO:0000313" key="10">
    <source>
        <dbReference type="EMBL" id="MBW7466147.1"/>
    </source>
</evidence>
<comment type="caution">
    <text evidence="10">The sequence shown here is derived from an EMBL/GenBank/DDBJ whole genome shotgun (WGS) entry which is preliminary data.</text>
</comment>
<dbReference type="NCBIfam" id="TIGR04183">
    <property type="entry name" value="Por_Secre_tail"/>
    <property type="match status" value="1"/>
</dbReference>
<feature type="domain" description="Ig-like" evidence="8">
    <location>
        <begin position="870"/>
        <end position="926"/>
    </location>
</feature>
<dbReference type="CDD" id="cd04842">
    <property type="entry name" value="Peptidases_S8_Kp43_protease"/>
    <property type="match status" value="1"/>
</dbReference>
<feature type="domain" description="GEVED" evidence="9">
    <location>
        <begin position="672"/>
        <end position="749"/>
    </location>
</feature>